<dbReference type="GO" id="GO:0000155">
    <property type="term" value="F:phosphorelay sensor kinase activity"/>
    <property type="evidence" value="ECO:0007669"/>
    <property type="project" value="InterPro"/>
</dbReference>
<evidence type="ECO:0000313" key="12">
    <source>
        <dbReference type="EMBL" id="PJJ65691.1"/>
    </source>
</evidence>
<organism evidence="12 13">
    <name type="scientific">Compostimonas suwonensis</name>
    <dbReference type="NCBI Taxonomy" id="1048394"/>
    <lineage>
        <taxon>Bacteria</taxon>
        <taxon>Bacillati</taxon>
        <taxon>Actinomycetota</taxon>
        <taxon>Actinomycetes</taxon>
        <taxon>Micrococcales</taxon>
        <taxon>Microbacteriaceae</taxon>
        <taxon>Compostimonas</taxon>
    </lineage>
</organism>
<keyword evidence="10" id="KW-0472">Membrane</keyword>
<dbReference type="Pfam" id="PF07730">
    <property type="entry name" value="HisKA_3"/>
    <property type="match status" value="1"/>
</dbReference>
<keyword evidence="13" id="KW-1185">Reference proteome</keyword>
<dbReference type="InterPro" id="IPR036890">
    <property type="entry name" value="HATPase_C_sf"/>
</dbReference>
<evidence type="ECO:0000256" key="1">
    <source>
        <dbReference type="ARBA" id="ARBA00000085"/>
    </source>
</evidence>
<feature type="domain" description="Signal transduction histidine kinase subgroup 3 dimerisation and phosphoacceptor" evidence="11">
    <location>
        <begin position="206"/>
        <end position="272"/>
    </location>
</feature>
<evidence type="ECO:0000256" key="5">
    <source>
        <dbReference type="ARBA" id="ARBA00022741"/>
    </source>
</evidence>
<evidence type="ECO:0000256" key="8">
    <source>
        <dbReference type="ARBA" id="ARBA00023012"/>
    </source>
</evidence>
<evidence type="ECO:0000256" key="9">
    <source>
        <dbReference type="SAM" id="MobiDB-lite"/>
    </source>
</evidence>
<proteinExistence type="predicted"/>
<keyword evidence="6 12" id="KW-0418">Kinase</keyword>
<evidence type="ECO:0000256" key="2">
    <source>
        <dbReference type="ARBA" id="ARBA00012438"/>
    </source>
</evidence>
<name>A0A2M9C580_9MICO</name>
<evidence type="ECO:0000256" key="7">
    <source>
        <dbReference type="ARBA" id="ARBA00022840"/>
    </source>
</evidence>
<feature type="transmembrane region" description="Helical" evidence="10">
    <location>
        <begin position="127"/>
        <end position="148"/>
    </location>
</feature>
<dbReference type="AlphaFoldDB" id="A0A2M9C580"/>
<dbReference type="GO" id="GO:0005524">
    <property type="term" value="F:ATP binding"/>
    <property type="evidence" value="ECO:0007669"/>
    <property type="project" value="UniProtKB-KW"/>
</dbReference>
<dbReference type="PANTHER" id="PTHR24421">
    <property type="entry name" value="NITRATE/NITRITE SENSOR PROTEIN NARX-RELATED"/>
    <property type="match status" value="1"/>
</dbReference>
<keyword evidence="5" id="KW-0547">Nucleotide-binding</keyword>
<reference evidence="12 13" key="1">
    <citation type="submission" date="2017-11" db="EMBL/GenBank/DDBJ databases">
        <title>Genomic Encyclopedia of Archaeal and Bacterial Type Strains, Phase II (KMG-II): From Individual Species to Whole Genera.</title>
        <authorList>
            <person name="Goeker M."/>
        </authorList>
    </citation>
    <scope>NUCLEOTIDE SEQUENCE [LARGE SCALE GENOMIC DNA]</scope>
    <source>
        <strain evidence="12 13">DSM 25625</strain>
    </source>
</reference>
<feature type="transmembrane region" description="Helical" evidence="10">
    <location>
        <begin position="88"/>
        <end position="115"/>
    </location>
</feature>
<dbReference type="InterPro" id="IPR050482">
    <property type="entry name" value="Sensor_HK_TwoCompSys"/>
</dbReference>
<dbReference type="InterPro" id="IPR011712">
    <property type="entry name" value="Sig_transdc_His_kin_sub3_dim/P"/>
</dbReference>
<dbReference type="GO" id="GO:0016020">
    <property type="term" value="C:membrane"/>
    <property type="evidence" value="ECO:0007669"/>
    <property type="project" value="InterPro"/>
</dbReference>
<protein>
    <recommendedName>
        <fullName evidence="2">histidine kinase</fullName>
        <ecNumber evidence="2">2.7.13.3</ecNumber>
    </recommendedName>
</protein>
<feature type="compositionally biased region" description="Low complexity" evidence="9">
    <location>
        <begin position="1"/>
        <end position="19"/>
    </location>
</feature>
<dbReference type="OrthoDB" id="227596at2"/>
<comment type="catalytic activity">
    <reaction evidence="1">
        <text>ATP + protein L-histidine = ADP + protein N-phospho-L-histidine.</text>
        <dbReference type="EC" id="2.7.13.3"/>
    </reaction>
</comment>
<evidence type="ECO:0000259" key="11">
    <source>
        <dbReference type="Pfam" id="PF07730"/>
    </source>
</evidence>
<dbReference type="Gene3D" id="1.20.5.1930">
    <property type="match status" value="1"/>
</dbReference>
<dbReference type="PANTHER" id="PTHR24421:SF10">
    <property type="entry name" value="NITRATE_NITRITE SENSOR PROTEIN NARQ"/>
    <property type="match status" value="1"/>
</dbReference>
<keyword evidence="10" id="KW-0812">Transmembrane</keyword>
<dbReference type="RefSeq" id="WP_100343550.1">
    <property type="nucleotide sequence ID" value="NZ_PGFB01000001.1"/>
</dbReference>
<dbReference type="EC" id="2.7.13.3" evidence="2"/>
<keyword evidence="7" id="KW-0067">ATP-binding</keyword>
<dbReference type="EMBL" id="PGFB01000001">
    <property type="protein sequence ID" value="PJJ65691.1"/>
    <property type="molecule type" value="Genomic_DNA"/>
</dbReference>
<sequence>MAAPASPAEGAESAGGADLADLRDEPPTLGVTPLARALNLMAIAGVSYGLSTLDPGPVWPIVLTATALVLWLVLVVTPRRLVRFQAGLALAMAVLGGAAAGGTAGLGLVVVAVGILRLVGSVRQPLWLGLTTVAASFAALLVGSLALGTGEAERLGVLPAAAIVAILALVGFSRRERARGVEQSRRLARSAAEVRQEQARSAVLLERARIAGELHDVLAHSLGALVIQLDAADALYESGDVDAAATRVRQSRTLAAEGLVEARRAVRALRDDVELSSGIAALVAGERALGADVVWSESGPPRRLGDPEHTALLRAAQEALSNARKHAPGSAVRVELAWRPGSVALNVTTENTRSGPDTRLAASGGGVGLVGMRERFAQLGDRARLNVGPVRDENGAHWIVSAEVDDE</sequence>
<evidence type="ECO:0000313" key="13">
    <source>
        <dbReference type="Proteomes" id="UP000230161"/>
    </source>
</evidence>
<evidence type="ECO:0000256" key="3">
    <source>
        <dbReference type="ARBA" id="ARBA00022553"/>
    </source>
</evidence>
<dbReference type="Proteomes" id="UP000230161">
    <property type="component" value="Unassembled WGS sequence"/>
</dbReference>
<dbReference type="Gene3D" id="3.30.565.10">
    <property type="entry name" value="Histidine kinase-like ATPase, C-terminal domain"/>
    <property type="match status" value="1"/>
</dbReference>
<comment type="caution">
    <text evidence="12">The sequence shown here is derived from an EMBL/GenBank/DDBJ whole genome shotgun (WGS) entry which is preliminary data.</text>
</comment>
<evidence type="ECO:0000256" key="10">
    <source>
        <dbReference type="SAM" id="Phobius"/>
    </source>
</evidence>
<dbReference type="CDD" id="cd16917">
    <property type="entry name" value="HATPase_UhpB-NarQ-NarX-like"/>
    <property type="match status" value="1"/>
</dbReference>
<keyword evidence="4" id="KW-0808">Transferase</keyword>
<feature type="region of interest" description="Disordered" evidence="9">
    <location>
        <begin position="1"/>
        <end position="22"/>
    </location>
</feature>
<feature type="transmembrane region" description="Helical" evidence="10">
    <location>
        <begin position="58"/>
        <end position="76"/>
    </location>
</feature>
<evidence type="ECO:0000256" key="6">
    <source>
        <dbReference type="ARBA" id="ARBA00022777"/>
    </source>
</evidence>
<dbReference type="SUPFAM" id="SSF55874">
    <property type="entry name" value="ATPase domain of HSP90 chaperone/DNA topoisomerase II/histidine kinase"/>
    <property type="match status" value="1"/>
</dbReference>
<feature type="transmembrane region" description="Helical" evidence="10">
    <location>
        <begin position="155"/>
        <end position="173"/>
    </location>
</feature>
<keyword evidence="8" id="KW-0902">Two-component regulatory system</keyword>
<keyword evidence="10" id="KW-1133">Transmembrane helix</keyword>
<dbReference type="GO" id="GO:0046983">
    <property type="term" value="F:protein dimerization activity"/>
    <property type="evidence" value="ECO:0007669"/>
    <property type="project" value="InterPro"/>
</dbReference>
<keyword evidence="3" id="KW-0597">Phosphoprotein</keyword>
<accession>A0A2M9C580</accession>
<gene>
    <name evidence="12" type="ORF">CLV54_0728</name>
</gene>
<evidence type="ECO:0000256" key="4">
    <source>
        <dbReference type="ARBA" id="ARBA00022679"/>
    </source>
</evidence>